<evidence type="ECO:0000313" key="2">
    <source>
        <dbReference type="EMBL" id="CAI0398729.1"/>
    </source>
</evidence>
<organism evidence="2 3">
    <name type="scientific">Linum tenue</name>
    <dbReference type="NCBI Taxonomy" id="586396"/>
    <lineage>
        <taxon>Eukaryota</taxon>
        <taxon>Viridiplantae</taxon>
        <taxon>Streptophyta</taxon>
        <taxon>Embryophyta</taxon>
        <taxon>Tracheophyta</taxon>
        <taxon>Spermatophyta</taxon>
        <taxon>Magnoliopsida</taxon>
        <taxon>eudicotyledons</taxon>
        <taxon>Gunneridae</taxon>
        <taxon>Pentapetalae</taxon>
        <taxon>rosids</taxon>
        <taxon>fabids</taxon>
        <taxon>Malpighiales</taxon>
        <taxon>Linaceae</taxon>
        <taxon>Linum</taxon>
    </lineage>
</organism>
<dbReference type="PANTHER" id="PTHR36041:SF2">
    <property type="entry name" value="SUCCINATE DEHYDROGENASE SUBUNIT 7A, MITOCHONDRIAL-RELATED"/>
    <property type="match status" value="1"/>
</dbReference>
<gene>
    <name evidence="2" type="ORF">LITE_LOCUS10015</name>
</gene>
<keyword evidence="3" id="KW-1185">Reference proteome</keyword>
<dbReference type="GO" id="GO:0045273">
    <property type="term" value="C:respiratory chain complex II (succinate dehydrogenase)"/>
    <property type="evidence" value="ECO:0007669"/>
    <property type="project" value="InterPro"/>
</dbReference>
<feature type="region of interest" description="Disordered" evidence="1">
    <location>
        <begin position="1"/>
        <end position="21"/>
    </location>
</feature>
<name>A0AAV0IMD9_9ROSI</name>
<accession>A0AAV0IMD9</accession>
<sequence length="97" mass="10890">MAFFLKNSSLSSHFRSRSQEALSVPRRGFHVELGQREKALLADDPAIRRFKSHKSGVSKINKIGDFLTVVVVVGCCYEIYVKATMREESRKQAGESA</sequence>
<reference evidence="2" key="1">
    <citation type="submission" date="2022-08" db="EMBL/GenBank/DDBJ databases">
        <authorList>
            <person name="Gutierrez-Valencia J."/>
        </authorList>
    </citation>
    <scope>NUCLEOTIDE SEQUENCE</scope>
</reference>
<dbReference type="Proteomes" id="UP001154282">
    <property type="component" value="Unassembled WGS sequence"/>
</dbReference>
<protein>
    <submittedName>
        <fullName evidence="2">Uncharacterized protein</fullName>
    </submittedName>
</protein>
<dbReference type="PANTHER" id="PTHR36041">
    <property type="entry name" value="SUCCINATE DEHYDROGENASE SUBUNIT 7A, MITOCHONDRIAL-RELATED"/>
    <property type="match status" value="1"/>
</dbReference>
<evidence type="ECO:0000313" key="3">
    <source>
        <dbReference type="Proteomes" id="UP001154282"/>
    </source>
</evidence>
<proteinExistence type="predicted"/>
<comment type="caution">
    <text evidence="2">The sequence shown here is derived from an EMBL/GenBank/DDBJ whole genome shotgun (WGS) entry which is preliminary data.</text>
</comment>
<dbReference type="AlphaFoldDB" id="A0AAV0IMD9"/>
<dbReference type="InterPro" id="IPR034573">
    <property type="entry name" value="SDH7"/>
</dbReference>
<evidence type="ECO:0000256" key="1">
    <source>
        <dbReference type="SAM" id="MobiDB-lite"/>
    </source>
</evidence>
<dbReference type="EMBL" id="CAMGYJ010000004">
    <property type="protein sequence ID" value="CAI0398729.1"/>
    <property type="molecule type" value="Genomic_DNA"/>
</dbReference>